<dbReference type="InterPro" id="IPR029044">
    <property type="entry name" value="Nucleotide-diphossugar_trans"/>
</dbReference>
<evidence type="ECO:0000313" key="3">
    <source>
        <dbReference type="Proteomes" id="UP000264330"/>
    </source>
</evidence>
<gene>
    <name evidence="2" type="ORF">DGQ38_08805</name>
</gene>
<dbReference type="GO" id="GO:0016740">
    <property type="term" value="F:transferase activity"/>
    <property type="evidence" value="ECO:0007669"/>
    <property type="project" value="UniProtKB-KW"/>
</dbReference>
<keyword evidence="2" id="KW-0808">Transferase</keyword>
<dbReference type="Proteomes" id="UP000264330">
    <property type="component" value="Unassembled WGS sequence"/>
</dbReference>
<evidence type="ECO:0000259" key="1">
    <source>
        <dbReference type="Pfam" id="PF00483"/>
    </source>
</evidence>
<organism evidence="2 3">
    <name type="scientific">Zunongwangia profunda</name>
    <dbReference type="NCBI Taxonomy" id="398743"/>
    <lineage>
        <taxon>Bacteria</taxon>
        <taxon>Pseudomonadati</taxon>
        <taxon>Bacteroidota</taxon>
        <taxon>Flavobacteriia</taxon>
        <taxon>Flavobacteriales</taxon>
        <taxon>Flavobacteriaceae</taxon>
        <taxon>Zunongwangia</taxon>
    </lineage>
</organism>
<dbReference type="AlphaFoldDB" id="A0A3D5IZK8"/>
<dbReference type="EMBL" id="DPMF01000210">
    <property type="protein sequence ID" value="HCV81134.1"/>
    <property type="molecule type" value="Genomic_DNA"/>
</dbReference>
<dbReference type="RefSeq" id="WP_273300672.1">
    <property type="nucleotide sequence ID" value="NZ_CAJXAW010000061.1"/>
</dbReference>
<proteinExistence type="predicted"/>
<name>A0A3D5IZK8_9FLAO</name>
<accession>A0A3D5IZK8</accession>
<protein>
    <submittedName>
        <fullName evidence="2">Nucleotide-diphospho-sugar transferase</fullName>
    </submittedName>
</protein>
<dbReference type="Gene3D" id="3.90.550.10">
    <property type="entry name" value="Spore Coat Polysaccharide Biosynthesis Protein SpsA, Chain A"/>
    <property type="match status" value="1"/>
</dbReference>
<sequence>MSTEIQEAKGPTLVILAAGIGSRYGGLKQLDTFSPQGDTIIDFSIYDAIQAGFKKVVFIIRENLLAEFKEVFEPKLRGKAAVDYVFQELDRVPDEYVDPNRTKPWGTGHALLLAKDVVKENFAIINADDFYGRQSFITMANALNKESSDSYNFKMVAFQLKNTVSDHGYVSRGECKVSKSGYLEEVTERTHIEKSGEAILVKTEEGLLEPIDPDTFVSMNFWGFTPKCFEFGWELFYNFLERSSGNIKAEFFIPTVVNEMLQSDNVKVEVLSTSEKWFGVTYKEDKIIAEKEIKKLKEKEIYPVQLWD</sequence>
<dbReference type="InterPro" id="IPR005835">
    <property type="entry name" value="NTP_transferase_dom"/>
</dbReference>
<evidence type="ECO:0000313" key="2">
    <source>
        <dbReference type="EMBL" id="HCV81134.1"/>
    </source>
</evidence>
<reference evidence="2 3" key="1">
    <citation type="journal article" date="2018" name="Nat. Biotechnol.">
        <title>A standardized bacterial taxonomy based on genome phylogeny substantially revises the tree of life.</title>
        <authorList>
            <person name="Parks D.H."/>
            <person name="Chuvochina M."/>
            <person name="Waite D.W."/>
            <person name="Rinke C."/>
            <person name="Skarshewski A."/>
            <person name="Chaumeil P.A."/>
            <person name="Hugenholtz P."/>
        </authorList>
    </citation>
    <scope>NUCLEOTIDE SEQUENCE [LARGE SCALE GENOMIC DNA]</scope>
    <source>
        <strain evidence="2">UBA9359</strain>
    </source>
</reference>
<comment type="caution">
    <text evidence="2">The sequence shown here is derived from an EMBL/GenBank/DDBJ whole genome shotgun (WGS) entry which is preliminary data.</text>
</comment>
<dbReference type="Pfam" id="PF00483">
    <property type="entry name" value="NTP_transferase"/>
    <property type="match status" value="1"/>
</dbReference>
<feature type="domain" description="Nucleotidyl transferase" evidence="1">
    <location>
        <begin position="14"/>
        <end position="278"/>
    </location>
</feature>
<dbReference type="SUPFAM" id="SSF53448">
    <property type="entry name" value="Nucleotide-diphospho-sugar transferases"/>
    <property type="match status" value="1"/>
</dbReference>